<dbReference type="PRINTS" id="PR00056">
    <property type="entry name" value="HSFDOMAIN"/>
</dbReference>
<dbReference type="PANTHER" id="PTHR10015:SF427">
    <property type="entry name" value="HEAT SHOCK FACTOR PROTEIN"/>
    <property type="match status" value="1"/>
</dbReference>
<feature type="compositionally biased region" description="Basic and acidic residues" evidence="7">
    <location>
        <begin position="1"/>
        <end position="12"/>
    </location>
</feature>
<keyword evidence="10" id="KW-1185">Reference proteome</keyword>
<sequence>MSKKAILDRESSRSASRSPPAKEDPNSSVKTQTAFVGKLYTMVEDPCIQTLISWSKTGTTFLVHEPTEFSKKVLPIYFKHNNWQSFVRQLNMYGFHKVNNVFHTNSPIDGQPWEFEHSDFRKGAQELLSNIKRKAPKSNSQAIPQSASEVPTNQPKPIRIATPEATTDLDPRDAVIEQLTQKVSRLEQSLEKMHNSYEHLSSEVSSYQSAQAKSFQLIARMTDMLQSLAKDDLDDFHAYRKRKFDNINDIKYEVANLMNSEPSGYSIALPPKESTYVIPPTRIPEPQSDFSTNQPHARHGEGRHLTPPFHSSTSSSYGQSYLPSIQTSTKYPLSPSSNPRDGKSSSPVFLPCANITLPPLAEMASRSNYNMPLSKQPRLA</sequence>
<evidence type="ECO:0000256" key="3">
    <source>
        <dbReference type="ARBA" id="ARBA00023125"/>
    </source>
</evidence>
<reference evidence="9 10" key="1">
    <citation type="submission" date="2023-04" db="EMBL/GenBank/DDBJ databases">
        <title>Genome of Basidiobolus ranarum AG-B5.</title>
        <authorList>
            <person name="Stajich J.E."/>
            <person name="Carter-House D."/>
            <person name="Gryganskyi A."/>
        </authorList>
    </citation>
    <scope>NUCLEOTIDE SEQUENCE [LARGE SCALE GENOMIC DNA]</scope>
    <source>
        <strain evidence="9 10">AG-B5</strain>
    </source>
</reference>
<evidence type="ECO:0000313" key="9">
    <source>
        <dbReference type="EMBL" id="KAK9704131.1"/>
    </source>
</evidence>
<evidence type="ECO:0000256" key="6">
    <source>
        <dbReference type="SAM" id="Coils"/>
    </source>
</evidence>
<keyword evidence="3" id="KW-0238">DNA-binding</keyword>
<gene>
    <name evidence="9" type="primary">SFL1_1</name>
    <name evidence="9" type="ORF">K7432_010367</name>
</gene>
<evidence type="ECO:0000256" key="2">
    <source>
        <dbReference type="ARBA" id="ARBA00006403"/>
    </source>
</evidence>
<dbReference type="SMART" id="SM00415">
    <property type="entry name" value="HSF"/>
    <property type="match status" value="1"/>
</dbReference>
<comment type="caution">
    <text evidence="9">The sequence shown here is derived from an EMBL/GenBank/DDBJ whole genome shotgun (WGS) entry which is preliminary data.</text>
</comment>
<dbReference type="InterPro" id="IPR000232">
    <property type="entry name" value="HSF_DNA-bd"/>
</dbReference>
<dbReference type="Proteomes" id="UP001479436">
    <property type="component" value="Unassembled WGS sequence"/>
</dbReference>
<comment type="similarity">
    <text evidence="2 5">Belongs to the HSF family.</text>
</comment>
<evidence type="ECO:0000259" key="8">
    <source>
        <dbReference type="SMART" id="SM00415"/>
    </source>
</evidence>
<dbReference type="EMBL" id="JASJQH010007585">
    <property type="protein sequence ID" value="KAK9704131.1"/>
    <property type="molecule type" value="Genomic_DNA"/>
</dbReference>
<dbReference type="SUPFAM" id="SSF46785">
    <property type="entry name" value="Winged helix' DNA-binding domain"/>
    <property type="match status" value="1"/>
</dbReference>
<dbReference type="InterPro" id="IPR036388">
    <property type="entry name" value="WH-like_DNA-bd_sf"/>
</dbReference>
<dbReference type="PANTHER" id="PTHR10015">
    <property type="entry name" value="HEAT SHOCK TRANSCRIPTION FACTOR"/>
    <property type="match status" value="1"/>
</dbReference>
<feature type="region of interest" description="Disordered" evidence="7">
    <location>
        <begin position="135"/>
        <end position="157"/>
    </location>
</feature>
<evidence type="ECO:0000313" key="10">
    <source>
        <dbReference type="Proteomes" id="UP001479436"/>
    </source>
</evidence>
<evidence type="ECO:0000256" key="5">
    <source>
        <dbReference type="RuleBase" id="RU004020"/>
    </source>
</evidence>
<evidence type="ECO:0000256" key="4">
    <source>
        <dbReference type="ARBA" id="ARBA00023242"/>
    </source>
</evidence>
<feature type="compositionally biased region" description="Polar residues" evidence="7">
    <location>
        <begin position="325"/>
        <end position="347"/>
    </location>
</feature>
<keyword evidence="6" id="KW-0175">Coiled coil</keyword>
<feature type="region of interest" description="Disordered" evidence="7">
    <location>
        <begin position="1"/>
        <end position="29"/>
    </location>
</feature>
<comment type="subcellular location">
    <subcellularLocation>
        <location evidence="1">Nucleus</location>
    </subcellularLocation>
</comment>
<feature type="region of interest" description="Disordered" evidence="7">
    <location>
        <begin position="276"/>
        <end position="347"/>
    </location>
</feature>
<keyword evidence="4" id="KW-0539">Nucleus</keyword>
<name>A0ABR2VVJ4_9FUNG</name>
<organism evidence="9 10">
    <name type="scientific">Basidiobolus ranarum</name>
    <dbReference type="NCBI Taxonomy" id="34480"/>
    <lineage>
        <taxon>Eukaryota</taxon>
        <taxon>Fungi</taxon>
        <taxon>Fungi incertae sedis</taxon>
        <taxon>Zoopagomycota</taxon>
        <taxon>Entomophthoromycotina</taxon>
        <taxon>Basidiobolomycetes</taxon>
        <taxon>Basidiobolales</taxon>
        <taxon>Basidiobolaceae</taxon>
        <taxon>Basidiobolus</taxon>
    </lineage>
</organism>
<evidence type="ECO:0000256" key="7">
    <source>
        <dbReference type="SAM" id="MobiDB-lite"/>
    </source>
</evidence>
<dbReference type="Pfam" id="PF00447">
    <property type="entry name" value="HSF_DNA-bind"/>
    <property type="match status" value="1"/>
</dbReference>
<accession>A0ABR2VVJ4</accession>
<feature type="coiled-coil region" evidence="6">
    <location>
        <begin position="176"/>
        <end position="203"/>
    </location>
</feature>
<feature type="compositionally biased region" description="Low complexity" evidence="7">
    <location>
        <begin position="311"/>
        <end position="324"/>
    </location>
</feature>
<dbReference type="Gene3D" id="1.10.10.10">
    <property type="entry name" value="Winged helix-like DNA-binding domain superfamily/Winged helix DNA-binding domain"/>
    <property type="match status" value="1"/>
</dbReference>
<dbReference type="InterPro" id="IPR036390">
    <property type="entry name" value="WH_DNA-bd_sf"/>
</dbReference>
<feature type="compositionally biased region" description="Polar residues" evidence="7">
    <location>
        <begin position="137"/>
        <end position="155"/>
    </location>
</feature>
<evidence type="ECO:0000256" key="1">
    <source>
        <dbReference type="ARBA" id="ARBA00004123"/>
    </source>
</evidence>
<proteinExistence type="inferred from homology"/>
<protein>
    <submittedName>
        <fullName evidence="9">Flocculation suppression protein</fullName>
    </submittedName>
</protein>
<feature type="domain" description="HSF-type DNA-binding" evidence="8">
    <location>
        <begin position="31"/>
        <end position="134"/>
    </location>
</feature>